<keyword evidence="1" id="KW-1133">Transmembrane helix</keyword>
<evidence type="ECO:0000313" key="2">
    <source>
        <dbReference type="EMBL" id="SFK12975.1"/>
    </source>
</evidence>
<gene>
    <name evidence="2" type="ORF">SAMN04487865_102815</name>
</gene>
<dbReference type="AlphaFoldDB" id="A0A662ZBF5"/>
<reference evidence="2 3" key="1">
    <citation type="submission" date="2016-10" db="EMBL/GenBank/DDBJ databases">
        <authorList>
            <person name="Varghese N."/>
            <person name="Submissions S."/>
        </authorList>
    </citation>
    <scope>NUCLEOTIDE SEQUENCE [LARGE SCALE GENOMIC DNA]</scope>
    <source>
        <strain evidence="2 3">22B</strain>
    </source>
</reference>
<dbReference type="EMBL" id="FOSF01000028">
    <property type="protein sequence ID" value="SFK12975.1"/>
    <property type="molecule type" value="Genomic_DNA"/>
</dbReference>
<dbReference type="Proteomes" id="UP000243374">
    <property type="component" value="Unassembled WGS sequence"/>
</dbReference>
<evidence type="ECO:0000256" key="1">
    <source>
        <dbReference type="SAM" id="Phobius"/>
    </source>
</evidence>
<accession>A0A662ZBF5</accession>
<keyword evidence="1" id="KW-0472">Membrane</keyword>
<proteinExistence type="predicted"/>
<name>A0A662ZBF5_9GAMM</name>
<evidence type="ECO:0000313" key="3">
    <source>
        <dbReference type="Proteomes" id="UP000243374"/>
    </source>
</evidence>
<feature type="transmembrane region" description="Helical" evidence="1">
    <location>
        <begin position="28"/>
        <end position="51"/>
    </location>
</feature>
<keyword evidence="3" id="KW-1185">Reference proteome</keyword>
<protein>
    <submittedName>
        <fullName evidence="2">Uncharacterized protein</fullName>
    </submittedName>
</protein>
<keyword evidence="1" id="KW-0812">Transmembrane</keyword>
<sequence length="90" mass="10342">MCIIISFLCALVFLVIYLKSDKKNKYKTFTAFLYFMGASLMWSVDCFVSLYEEGEFFDLSYDDFQLGVCVALLGSILWIGNILYSKRVTA</sequence>
<feature type="transmembrane region" description="Helical" evidence="1">
    <location>
        <begin position="63"/>
        <end position="84"/>
    </location>
</feature>
<organism evidence="2 3">
    <name type="scientific">Succinivibrio dextrinosolvens</name>
    <dbReference type="NCBI Taxonomy" id="83771"/>
    <lineage>
        <taxon>Bacteria</taxon>
        <taxon>Pseudomonadati</taxon>
        <taxon>Pseudomonadota</taxon>
        <taxon>Gammaproteobacteria</taxon>
        <taxon>Aeromonadales</taxon>
        <taxon>Succinivibrionaceae</taxon>
        <taxon>Succinivibrio</taxon>
    </lineage>
</organism>